<dbReference type="InterPro" id="IPR003591">
    <property type="entry name" value="Leu-rich_rpt_typical-subtyp"/>
</dbReference>
<feature type="domain" description="Gelsolin-like" evidence="2">
    <location>
        <begin position="643"/>
        <end position="682"/>
    </location>
</feature>
<evidence type="ECO:0000256" key="1">
    <source>
        <dbReference type="SAM" id="MobiDB-lite"/>
    </source>
</evidence>
<name>A0A7D9DGK9_PARCT</name>
<feature type="domain" description="Disease resistance R13L4/SHOC-2-like LRR" evidence="3">
    <location>
        <begin position="167"/>
        <end position="369"/>
    </location>
</feature>
<dbReference type="PANTHER" id="PTHR48051">
    <property type="match status" value="1"/>
</dbReference>
<feature type="region of interest" description="Disordered" evidence="1">
    <location>
        <begin position="415"/>
        <end position="483"/>
    </location>
</feature>
<dbReference type="InterPro" id="IPR007122">
    <property type="entry name" value="Villin/Gelsolin"/>
</dbReference>
<organism evidence="4 5">
    <name type="scientific">Paramuricea clavata</name>
    <name type="common">Red gorgonian</name>
    <name type="synonym">Violescent sea-whip</name>
    <dbReference type="NCBI Taxonomy" id="317549"/>
    <lineage>
        <taxon>Eukaryota</taxon>
        <taxon>Metazoa</taxon>
        <taxon>Cnidaria</taxon>
        <taxon>Anthozoa</taxon>
        <taxon>Octocorallia</taxon>
        <taxon>Malacalcyonacea</taxon>
        <taxon>Plexauridae</taxon>
        <taxon>Paramuricea</taxon>
    </lineage>
</organism>
<dbReference type="Gene3D" id="3.40.20.10">
    <property type="entry name" value="Severin"/>
    <property type="match status" value="2"/>
</dbReference>
<dbReference type="SUPFAM" id="SSF55753">
    <property type="entry name" value="Actin depolymerizing proteins"/>
    <property type="match status" value="2"/>
</dbReference>
<dbReference type="PANTHER" id="PTHR48051:SF1">
    <property type="entry name" value="RAS SUPPRESSOR PROTEIN 1"/>
    <property type="match status" value="1"/>
</dbReference>
<dbReference type="Gene3D" id="3.80.10.10">
    <property type="entry name" value="Ribonuclease Inhibitor"/>
    <property type="match status" value="3"/>
</dbReference>
<feature type="domain" description="Gelsolin-like" evidence="2">
    <location>
        <begin position="521"/>
        <end position="602"/>
    </location>
</feature>
<evidence type="ECO:0000313" key="5">
    <source>
        <dbReference type="Proteomes" id="UP001152795"/>
    </source>
</evidence>
<dbReference type="PROSITE" id="PS51450">
    <property type="entry name" value="LRR"/>
    <property type="match status" value="3"/>
</dbReference>
<dbReference type="SMART" id="SM00262">
    <property type="entry name" value="GEL"/>
    <property type="match status" value="2"/>
</dbReference>
<protein>
    <submittedName>
        <fullName evidence="4">Flightless-1 homolog</fullName>
    </submittedName>
</protein>
<dbReference type="EMBL" id="CACRXK020000776">
    <property type="protein sequence ID" value="CAB3984718.1"/>
    <property type="molecule type" value="Genomic_DNA"/>
</dbReference>
<accession>A0A7D9DGK9</accession>
<dbReference type="InterPro" id="IPR001611">
    <property type="entry name" value="Leu-rich_rpt"/>
</dbReference>
<dbReference type="Proteomes" id="UP001152795">
    <property type="component" value="Unassembled WGS sequence"/>
</dbReference>
<keyword evidence="5" id="KW-1185">Reference proteome</keyword>
<dbReference type="SUPFAM" id="SSF52058">
    <property type="entry name" value="L domain-like"/>
    <property type="match status" value="2"/>
</dbReference>
<dbReference type="InterPro" id="IPR055414">
    <property type="entry name" value="LRR_R13L4/SHOC2-like"/>
</dbReference>
<evidence type="ECO:0000259" key="3">
    <source>
        <dbReference type="Pfam" id="PF23598"/>
    </source>
</evidence>
<reference evidence="4" key="1">
    <citation type="submission" date="2020-04" db="EMBL/GenBank/DDBJ databases">
        <authorList>
            <person name="Alioto T."/>
            <person name="Alioto T."/>
            <person name="Gomez Garrido J."/>
        </authorList>
    </citation>
    <scope>NUCLEOTIDE SEQUENCE</scope>
    <source>
        <strain evidence="4">A484AB</strain>
    </source>
</reference>
<dbReference type="CDD" id="cd11290">
    <property type="entry name" value="gelsolin_S1_like"/>
    <property type="match status" value="1"/>
</dbReference>
<comment type="caution">
    <text evidence="4">The sequence shown here is derived from an EMBL/GenBank/DDBJ whole genome shotgun (WGS) entry which is preliminary data.</text>
</comment>
<dbReference type="Pfam" id="PF23598">
    <property type="entry name" value="LRR_14"/>
    <property type="match status" value="2"/>
</dbReference>
<evidence type="ECO:0000313" key="4">
    <source>
        <dbReference type="EMBL" id="CAB3984718.1"/>
    </source>
</evidence>
<dbReference type="Pfam" id="PF00626">
    <property type="entry name" value="Gelsolin"/>
    <property type="match status" value="2"/>
</dbReference>
<dbReference type="InterPro" id="IPR032675">
    <property type="entry name" value="LRR_dom_sf"/>
</dbReference>
<gene>
    <name evidence="4" type="ORF">PACLA_8A038710</name>
</gene>
<dbReference type="InterPro" id="IPR050216">
    <property type="entry name" value="LRR_domain-containing"/>
</dbReference>
<dbReference type="FunFam" id="3.80.10.10:FF:000054">
    <property type="entry name" value="FLII, actin remodeling protein"/>
    <property type="match status" value="1"/>
</dbReference>
<dbReference type="GO" id="GO:0051015">
    <property type="term" value="F:actin filament binding"/>
    <property type="evidence" value="ECO:0007669"/>
    <property type="project" value="InterPro"/>
</dbReference>
<dbReference type="SMART" id="SM00365">
    <property type="entry name" value="LRR_SD22"/>
    <property type="match status" value="6"/>
</dbReference>
<proteinExistence type="predicted"/>
<feature type="domain" description="Disease resistance R13L4/SHOC-2-like LRR" evidence="3">
    <location>
        <begin position="9"/>
        <end position="136"/>
    </location>
</feature>
<feature type="compositionally biased region" description="Basic residues" evidence="1">
    <location>
        <begin position="427"/>
        <end position="437"/>
    </location>
</feature>
<evidence type="ECO:0000259" key="2">
    <source>
        <dbReference type="Pfam" id="PF00626"/>
    </source>
</evidence>
<dbReference type="PRINTS" id="PR00597">
    <property type="entry name" value="GELSOLIN"/>
</dbReference>
<sequence>MAAGILPFVRGIDFSQNDFQTHTFPDHVANMPNLRWLKLDRTSLEELPDEISHLKRLEHLSVKKNKLTNLHNGDLTALSNLKVINARKNQLKNSGIPNGVFSLEELLTVDFSHNQLKEVPEELENAHSLIVLSLANNRIASIPNQLFINCTDLMYLDLSDNQLDSLPPQLRRLVNLQVLVLNNNPLMHAQLRQLPNLMSLHTLHLRRTQRTITNMPNKLDSLTKLTDVDLSYNDLPRVPEPIYRLSSLKRLNMSHNCISELSNLTDTWTQMEVLNVSRNQLTTLPPALCKLTNLRKLYLNGNNLNFEGIPTGVSKLYKLEIFAAACNKLECIPEGLCRCLKLKKLILHSNCLLTLPEAIHFLPNLKELDTHNNPNLEMPPKPAAQQIGSGAEYYNVDFTLETQLRLAAGASHVDQAAKQMMKDPTQRKMRLRGRRYHSGSVSEADSKDLKGMVRDAEEKKHKGKTKRSLKAGDSMDETEETPKKHNWLAELKRPNLSYEAFFTDHVGQEEGVLIWHIENFVPVQLEEEFYGKFYTGDCYIILKTEYDDTDQLMWDIYFWIGGNAALDSKACAAIHSVNLRNFLGSENRILREEQGDESEEFLDLFDESLRYIEGGSGSGFYSVEETIYVTRLYRLVGTTIVHLEPVPLTYKSLDPRYCFVLDTGLQIFVWSGSKAKLTDHTKGSQRRTILHIITATLALKVRLNIFDVINTIGTPSSLVFMTSIFDVINTIKFGVYDVDVINTIKFGVYDVDIRRHKHDQLWCL</sequence>
<dbReference type="InterPro" id="IPR029006">
    <property type="entry name" value="ADF-H/Gelsolin-like_dom_sf"/>
</dbReference>
<dbReference type="SMART" id="SM00369">
    <property type="entry name" value="LRR_TYP"/>
    <property type="match status" value="11"/>
</dbReference>
<dbReference type="AlphaFoldDB" id="A0A7D9DGK9"/>
<dbReference type="InterPro" id="IPR007123">
    <property type="entry name" value="Gelsolin-like_dom"/>
</dbReference>
<dbReference type="GO" id="GO:0005737">
    <property type="term" value="C:cytoplasm"/>
    <property type="evidence" value="ECO:0007669"/>
    <property type="project" value="TreeGrafter"/>
</dbReference>
<dbReference type="OrthoDB" id="20529at2759"/>
<feature type="compositionally biased region" description="Basic and acidic residues" evidence="1">
    <location>
        <begin position="444"/>
        <end position="460"/>
    </location>
</feature>